<name>A0A9W7CPG9_9STRA</name>
<gene>
    <name evidence="2" type="ORF">Plil01_001432400</name>
</gene>
<reference evidence="2" key="1">
    <citation type="submission" date="2023-04" db="EMBL/GenBank/DDBJ databases">
        <title>Phytophthora lilii NBRC 32176.</title>
        <authorList>
            <person name="Ichikawa N."/>
            <person name="Sato H."/>
            <person name="Tonouchi N."/>
        </authorList>
    </citation>
    <scope>NUCLEOTIDE SEQUENCE</scope>
    <source>
        <strain evidence="2">NBRC 32176</strain>
    </source>
</reference>
<accession>A0A9W7CPG9</accession>
<dbReference type="OrthoDB" id="92483at2759"/>
<dbReference type="AlphaFoldDB" id="A0A9W7CPG9"/>
<dbReference type="PANTHER" id="PTHR33050">
    <property type="entry name" value="REVERSE TRANSCRIPTASE DOMAIN-CONTAINING PROTEIN"/>
    <property type="match status" value="1"/>
</dbReference>
<evidence type="ECO:0000313" key="2">
    <source>
        <dbReference type="EMBL" id="GMF33608.1"/>
    </source>
</evidence>
<sequence length="380" mass="41350">MVCLWRISCVYDGEKPGKIAAPTRDLTPQAWHDFSKVTNLSMNSYTSSPPFVVRWMGATIPEENALVINLAAPFGWSGSPSYYGAFGRAITTLVSSNSPASVAGSDDDEPFFRFEWADDHVLVEPDHVVLNSQKLPYDSVCSLCWGPPALMTKFSEWVTELQVLGLIWNTMELTVSMPREKVNKCLDRVLVLHASTTVTKTQLQKLLGSLRHLTSCLRLAIQSLHAACSRLKSFPTTPLHVSEASRRDLTPLVDATSSPQSLEVENPCKSDPIRLSSHRGDTASSPRYPEVADTCKSDPIRFDAGLLAAHAFTTTLGVVAACTGSEAAALVAVCAGSPHASPDACATLQGRRQRHSSLSVLVVRMHPQMHAPRCQGNRLL</sequence>
<keyword evidence="3" id="KW-1185">Reference proteome</keyword>
<comment type="caution">
    <text evidence="2">The sequence shown here is derived from an EMBL/GenBank/DDBJ whole genome shotgun (WGS) entry which is preliminary data.</text>
</comment>
<protein>
    <submittedName>
        <fullName evidence="2">Unnamed protein product</fullName>
    </submittedName>
</protein>
<feature type="region of interest" description="Disordered" evidence="1">
    <location>
        <begin position="260"/>
        <end position="290"/>
    </location>
</feature>
<dbReference type="Proteomes" id="UP001165083">
    <property type="component" value="Unassembled WGS sequence"/>
</dbReference>
<organism evidence="2 3">
    <name type="scientific">Phytophthora lilii</name>
    <dbReference type="NCBI Taxonomy" id="2077276"/>
    <lineage>
        <taxon>Eukaryota</taxon>
        <taxon>Sar</taxon>
        <taxon>Stramenopiles</taxon>
        <taxon>Oomycota</taxon>
        <taxon>Peronosporomycetes</taxon>
        <taxon>Peronosporales</taxon>
        <taxon>Peronosporaceae</taxon>
        <taxon>Phytophthora</taxon>
    </lineage>
</organism>
<evidence type="ECO:0000313" key="3">
    <source>
        <dbReference type="Proteomes" id="UP001165083"/>
    </source>
</evidence>
<dbReference type="InterPro" id="IPR052055">
    <property type="entry name" value="Hepadnavirus_pol/RT"/>
</dbReference>
<dbReference type="EMBL" id="BSXW01001093">
    <property type="protein sequence ID" value="GMF33608.1"/>
    <property type="molecule type" value="Genomic_DNA"/>
</dbReference>
<proteinExistence type="predicted"/>
<dbReference type="PANTHER" id="PTHR33050:SF7">
    <property type="entry name" value="RIBONUCLEASE H"/>
    <property type="match status" value="1"/>
</dbReference>
<evidence type="ECO:0000256" key="1">
    <source>
        <dbReference type="SAM" id="MobiDB-lite"/>
    </source>
</evidence>